<dbReference type="InterPro" id="IPR019489">
    <property type="entry name" value="Clp_ATPase_C"/>
</dbReference>
<evidence type="ECO:0000313" key="10">
    <source>
        <dbReference type="Proteomes" id="UP000182975"/>
    </source>
</evidence>
<feature type="binding site" evidence="6 7">
    <location>
        <position position="39"/>
    </location>
    <ligand>
        <name>Zn(2+)</name>
        <dbReference type="ChEBI" id="CHEBI:29105"/>
    </ligand>
</feature>
<feature type="binding site" evidence="6 7">
    <location>
        <position position="42"/>
    </location>
    <ligand>
        <name>Zn(2+)</name>
        <dbReference type="ChEBI" id="CHEBI:29105"/>
    </ligand>
</feature>
<dbReference type="Gene3D" id="3.40.50.300">
    <property type="entry name" value="P-loop containing nucleotide triphosphate hydrolases"/>
    <property type="match status" value="1"/>
</dbReference>
<dbReference type="NCBIfam" id="NF003745">
    <property type="entry name" value="PRK05342.1"/>
    <property type="match status" value="1"/>
</dbReference>
<dbReference type="InterPro" id="IPR050052">
    <property type="entry name" value="ATP-dep_Clp_protease_ClpX"/>
</dbReference>
<dbReference type="InterPro" id="IPR046425">
    <property type="entry name" value="ClpX_bact"/>
</dbReference>
<keyword evidence="9" id="KW-0645">Protease</keyword>
<feature type="binding site" evidence="6 7">
    <location>
        <position position="16"/>
    </location>
    <ligand>
        <name>Zn(2+)</name>
        <dbReference type="ChEBI" id="CHEBI:29105"/>
    </ligand>
</feature>
<protein>
    <recommendedName>
        <fullName evidence="6">ATP-dependent Clp protease ATP-binding subunit ClpX</fullName>
    </recommendedName>
</protein>
<dbReference type="GO" id="GO:0140662">
    <property type="term" value="F:ATP-dependent protein folding chaperone"/>
    <property type="evidence" value="ECO:0007669"/>
    <property type="project" value="InterPro"/>
</dbReference>
<evidence type="ECO:0000256" key="1">
    <source>
        <dbReference type="ARBA" id="ARBA00022723"/>
    </source>
</evidence>
<dbReference type="Pfam" id="PF06689">
    <property type="entry name" value="zf-C4_ClpX"/>
    <property type="match status" value="1"/>
</dbReference>
<dbReference type="SUPFAM" id="SSF52540">
    <property type="entry name" value="P-loop containing nucleoside triphosphate hydrolases"/>
    <property type="match status" value="1"/>
</dbReference>
<dbReference type="RefSeq" id="WP_066662955.1">
    <property type="nucleotide sequence ID" value="NZ_CP011402.1"/>
</dbReference>
<evidence type="ECO:0000256" key="4">
    <source>
        <dbReference type="ARBA" id="ARBA00022840"/>
    </source>
</evidence>
<name>A0A172RYQ4_9ACTN</name>
<dbReference type="PANTHER" id="PTHR48102">
    <property type="entry name" value="ATP-DEPENDENT CLP PROTEASE ATP-BINDING SUBUNIT CLPX-LIKE, MITOCHONDRIAL-RELATED"/>
    <property type="match status" value="1"/>
</dbReference>
<evidence type="ECO:0000256" key="3">
    <source>
        <dbReference type="ARBA" id="ARBA00022833"/>
    </source>
</evidence>
<dbReference type="HAMAP" id="MF_00175">
    <property type="entry name" value="ClpX"/>
    <property type="match status" value="1"/>
</dbReference>
<dbReference type="Gene3D" id="6.20.220.10">
    <property type="entry name" value="ClpX chaperone, C4-type zinc finger domain"/>
    <property type="match status" value="1"/>
</dbReference>
<dbReference type="GO" id="GO:0046983">
    <property type="term" value="F:protein dimerization activity"/>
    <property type="evidence" value="ECO:0007669"/>
    <property type="project" value="UniProtKB-UniRule"/>
</dbReference>
<dbReference type="OrthoDB" id="9804062at2"/>
<dbReference type="STRING" id="79604.AAY81_06615"/>
<evidence type="ECO:0000256" key="5">
    <source>
        <dbReference type="ARBA" id="ARBA00023186"/>
    </source>
</evidence>
<dbReference type="InterPro" id="IPR059188">
    <property type="entry name" value="Znf_CLPX-like"/>
</dbReference>
<dbReference type="NCBIfam" id="TIGR00382">
    <property type="entry name" value="clpX"/>
    <property type="match status" value="1"/>
</dbReference>
<dbReference type="SMART" id="SM00994">
    <property type="entry name" value="zf-C4_ClpX"/>
    <property type="match status" value="1"/>
</dbReference>
<dbReference type="InterPro" id="IPR038366">
    <property type="entry name" value="Znf_CppX_C4_sf"/>
</dbReference>
<keyword evidence="3 6" id="KW-0862">Zinc</keyword>
<dbReference type="SMART" id="SM00382">
    <property type="entry name" value="AAA"/>
    <property type="match status" value="1"/>
</dbReference>
<keyword evidence="1 6" id="KW-0479">Metal-binding</keyword>
<evidence type="ECO:0000313" key="9">
    <source>
        <dbReference type="EMBL" id="SEO69421.1"/>
    </source>
</evidence>
<dbReference type="GO" id="GO:0008233">
    <property type="term" value="F:peptidase activity"/>
    <property type="evidence" value="ECO:0007669"/>
    <property type="project" value="UniProtKB-KW"/>
</dbReference>
<keyword evidence="4 6" id="KW-0067">ATP-binding</keyword>
<keyword evidence="9" id="KW-0378">Hydrolase</keyword>
<proteinExistence type="inferred from homology"/>
<gene>
    <name evidence="6" type="primary">clpX</name>
    <name evidence="9" type="ORF">SAMN02910314_00888</name>
</gene>
<dbReference type="Proteomes" id="UP000182975">
    <property type="component" value="Unassembled WGS sequence"/>
</dbReference>
<feature type="binding site" evidence="6">
    <location>
        <begin position="143"/>
        <end position="150"/>
    </location>
    <ligand>
        <name>ATP</name>
        <dbReference type="ChEBI" id="CHEBI:30616"/>
    </ligand>
</feature>
<dbReference type="GO" id="GO:0051082">
    <property type="term" value="F:unfolded protein binding"/>
    <property type="evidence" value="ECO:0007669"/>
    <property type="project" value="UniProtKB-UniRule"/>
</dbReference>
<dbReference type="GO" id="GO:0009376">
    <property type="term" value="C:HslUV protease complex"/>
    <property type="evidence" value="ECO:0007669"/>
    <property type="project" value="TreeGrafter"/>
</dbReference>
<dbReference type="CDD" id="cd19497">
    <property type="entry name" value="RecA-like_ClpX"/>
    <property type="match status" value="1"/>
</dbReference>
<accession>A0A172RYQ4</accession>
<comment type="function">
    <text evidence="6">ATP-dependent specificity component of the Clp protease. It directs the protease to specific substrates. Can perform chaperone functions in the absence of ClpP.</text>
</comment>
<reference evidence="10" key="1">
    <citation type="submission" date="2016-10" db="EMBL/GenBank/DDBJ databases">
        <authorList>
            <person name="Varghese N."/>
        </authorList>
    </citation>
    <scope>NUCLEOTIDE SEQUENCE [LARGE SCALE GENOMIC DNA]</scope>
    <source>
        <strain evidence="10">DSM 21843</strain>
    </source>
</reference>
<evidence type="ECO:0000256" key="2">
    <source>
        <dbReference type="ARBA" id="ARBA00022741"/>
    </source>
</evidence>
<dbReference type="GO" id="GO:0008270">
    <property type="term" value="F:zinc ion binding"/>
    <property type="evidence" value="ECO:0007669"/>
    <property type="project" value="UniProtKB-UniRule"/>
</dbReference>
<dbReference type="GO" id="GO:0051301">
    <property type="term" value="P:cell division"/>
    <property type="evidence" value="ECO:0007669"/>
    <property type="project" value="TreeGrafter"/>
</dbReference>
<comment type="subunit">
    <text evidence="6">Component of the ClpX-ClpP complex. Forms a hexameric ring that, in the presence of ATP, binds to fourteen ClpP subunits assembled into a disk-like structure with a central cavity, resembling the structure of eukaryotic proteasomes.</text>
</comment>
<dbReference type="InterPro" id="IPR027417">
    <property type="entry name" value="P-loop_NTPase"/>
</dbReference>
<dbReference type="FunFam" id="1.10.8.60:FF:000002">
    <property type="entry name" value="ATP-dependent Clp protease ATP-binding subunit ClpX"/>
    <property type="match status" value="1"/>
</dbReference>
<dbReference type="PROSITE" id="PS51902">
    <property type="entry name" value="CLPX_ZB"/>
    <property type="match status" value="1"/>
</dbReference>
<dbReference type="SUPFAM" id="SSF57716">
    <property type="entry name" value="Glucocorticoid receptor-like (DNA-binding domain)"/>
    <property type="match status" value="1"/>
</dbReference>
<evidence type="ECO:0000259" key="8">
    <source>
        <dbReference type="PROSITE" id="PS51902"/>
    </source>
</evidence>
<sequence>MTKNRNDGTREEDIRCAFCGKTPQQVNSMISGPNGICICDECISVCAEAMMRDMGMNTHDAYENPELAASYESSEPAPADVLENLPTPHELYDRLSDFVVGQEEAKRALSVAVYNHYKRISLDADASDDDVELAKSNIMLLGPTGSGKTLLAQTLARTLRVPFAIADATTLTEAGYVGEDVENILLKLITAADFDIPRAEIGIVYIDEVDKIARKAENLSITRDVSGEGVQQALLKIVEGCEASVPPQGGRKHPQQELIHIDTTNILFILGGAFVGLSDIIAERVGKSGIGFNAELPESKKHEDAELLAQVLPEDLNKFGMIPEFVGRIPVITNLKELSEADLVRILTEPRNALVKQYHRMFEFENSELIFEQEALLAIARKALEHNTGARGLRSICENILMDIMYDLPEFTEATTVVVRASDVTGETKPEIKPRANVIASGEAVSA</sequence>
<dbReference type="Gene3D" id="1.10.8.60">
    <property type="match status" value="1"/>
</dbReference>
<keyword evidence="2 6" id="KW-0547">Nucleotide-binding</keyword>
<dbReference type="AlphaFoldDB" id="A0A172RYQ4"/>
<dbReference type="SMART" id="SM01086">
    <property type="entry name" value="ClpB_D2-small"/>
    <property type="match status" value="1"/>
</dbReference>
<dbReference type="GO" id="GO:0051603">
    <property type="term" value="P:proteolysis involved in protein catabolic process"/>
    <property type="evidence" value="ECO:0007669"/>
    <property type="project" value="TreeGrafter"/>
</dbReference>
<dbReference type="InterPro" id="IPR010603">
    <property type="entry name" value="Znf_CppX_C4"/>
</dbReference>
<dbReference type="Pfam" id="PF07724">
    <property type="entry name" value="AAA_2"/>
    <property type="match status" value="1"/>
</dbReference>
<dbReference type="InterPro" id="IPR004487">
    <property type="entry name" value="Clp_protease_ATP-bd_su_ClpX"/>
</dbReference>
<evidence type="ECO:0000256" key="7">
    <source>
        <dbReference type="PROSITE-ProRule" id="PRU01250"/>
    </source>
</evidence>
<organism evidence="9 10">
    <name type="scientific">Denitrobacterium detoxificans</name>
    <dbReference type="NCBI Taxonomy" id="79604"/>
    <lineage>
        <taxon>Bacteria</taxon>
        <taxon>Bacillati</taxon>
        <taxon>Actinomycetota</taxon>
        <taxon>Coriobacteriia</taxon>
        <taxon>Eggerthellales</taxon>
        <taxon>Eggerthellaceae</taxon>
        <taxon>Denitrobacterium</taxon>
    </lineage>
</organism>
<comment type="similarity">
    <text evidence="6 7">Belongs to the ClpX chaperone family.</text>
</comment>
<keyword evidence="5 6" id="KW-0143">Chaperone</keyword>
<dbReference type="FunFam" id="3.40.50.300:FF:000005">
    <property type="entry name" value="ATP-dependent Clp protease ATP-binding subunit ClpX"/>
    <property type="match status" value="1"/>
</dbReference>
<feature type="binding site" evidence="6 7">
    <location>
        <position position="19"/>
    </location>
    <ligand>
        <name>Zn(2+)</name>
        <dbReference type="ChEBI" id="CHEBI:29105"/>
    </ligand>
</feature>
<dbReference type="GO" id="GO:0016887">
    <property type="term" value="F:ATP hydrolysis activity"/>
    <property type="evidence" value="ECO:0007669"/>
    <property type="project" value="InterPro"/>
</dbReference>
<feature type="domain" description="ClpX-type ZB" evidence="8">
    <location>
        <begin position="4"/>
        <end position="58"/>
    </location>
</feature>
<dbReference type="Pfam" id="PF10431">
    <property type="entry name" value="ClpB_D2-small"/>
    <property type="match status" value="1"/>
</dbReference>
<evidence type="ECO:0000256" key="6">
    <source>
        <dbReference type="HAMAP-Rule" id="MF_00175"/>
    </source>
</evidence>
<keyword evidence="10" id="KW-1185">Reference proteome</keyword>
<dbReference type="InterPro" id="IPR003959">
    <property type="entry name" value="ATPase_AAA_core"/>
</dbReference>
<dbReference type="InterPro" id="IPR003593">
    <property type="entry name" value="AAA+_ATPase"/>
</dbReference>
<dbReference type="KEGG" id="ddt:AAY81_06615"/>
<dbReference type="EMBL" id="FOEC01000004">
    <property type="protein sequence ID" value="SEO69421.1"/>
    <property type="molecule type" value="Genomic_DNA"/>
</dbReference>
<dbReference type="PATRIC" id="fig|79604.3.peg.1338"/>
<dbReference type="PANTHER" id="PTHR48102:SF7">
    <property type="entry name" value="ATP-DEPENDENT CLP PROTEASE ATP-BINDING SUBUNIT CLPX-LIKE, MITOCHONDRIAL"/>
    <property type="match status" value="1"/>
</dbReference>
<dbReference type="GO" id="GO:0005524">
    <property type="term" value="F:ATP binding"/>
    <property type="evidence" value="ECO:0007669"/>
    <property type="project" value="UniProtKB-UniRule"/>
</dbReference>